<dbReference type="InterPro" id="IPR035412">
    <property type="entry name" value="Terminase_L_N"/>
</dbReference>
<dbReference type="PANTHER" id="PTHR39184:SF1">
    <property type="entry name" value="PBSX PHAGE TERMINASE LARGE SUBUNIT"/>
    <property type="match status" value="1"/>
</dbReference>
<dbReference type="Gene3D" id="3.40.50.300">
    <property type="entry name" value="P-loop containing nucleotide triphosphate hydrolases"/>
    <property type="match status" value="1"/>
</dbReference>
<accession>A0A6M3MH17</accession>
<gene>
    <name evidence="2" type="ORF">MM171B00223_0056</name>
</gene>
<organism evidence="2">
    <name type="scientific">viral metagenome</name>
    <dbReference type="NCBI Taxonomy" id="1070528"/>
    <lineage>
        <taxon>unclassified sequences</taxon>
        <taxon>metagenomes</taxon>
        <taxon>organismal metagenomes</taxon>
    </lineage>
</organism>
<dbReference type="Gene3D" id="3.30.420.280">
    <property type="match status" value="1"/>
</dbReference>
<feature type="domain" description="Phage terminase large subunit N-terminal" evidence="1">
    <location>
        <begin position="27"/>
        <end position="215"/>
    </location>
</feature>
<dbReference type="InterPro" id="IPR006437">
    <property type="entry name" value="Phage_terminase_lsu"/>
</dbReference>
<name>A0A6M3MH17_9ZZZZ</name>
<dbReference type="InterPro" id="IPR052380">
    <property type="entry name" value="Viral_DNA_packaging_terminase"/>
</dbReference>
<proteinExistence type="predicted"/>
<protein>
    <submittedName>
        <fullName evidence="2">Putative terminase</fullName>
    </submittedName>
</protein>
<reference evidence="2" key="1">
    <citation type="submission" date="2020-03" db="EMBL/GenBank/DDBJ databases">
        <title>The deep terrestrial virosphere.</title>
        <authorList>
            <person name="Holmfeldt K."/>
            <person name="Nilsson E."/>
            <person name="Simone D."/>
            <person name="Lopez-Fernandez M."/>
            <person name="Wu X."/>
            <person name="de Brujin I."/>
            <person name="Lundin D."/>
            <person name="Andersson A."/>
            <person name="Bertilsson S."/>
            <person name="Dopson M."/>
        </authorList>
    </citation>
    <scope>NUCLEOTIDE SEQUENCE</scope>
    <source>
        <strain evidence="2">MM171B00223</strain>
    </source>
</reference>
<dbReference type="AlphaFoldDB" id="A0A6M3MH17"/>
<sequence>MLKLRKKVLEPFLCLYEHDDLLLMGHYGGRSAAKSYEYADYMLIKAMQEPGTYLCGREYLVSIKDSVHQLMQIRIKEHGWEKYFDVMNTEIRTPIGGKIIYKGLSNDPGQIKGIPDLRCIWCEESVDLTEKSFDDMYHTILRNSKDGIYCRMMFTFNPQRDDDFMYKLATKQQERALFQKVYYYDNPYLSPEALKEIERMKREDYNKYQHIYLGEPIVNYDTLVYKWTAKNELEHPIDFYSSHPVYCSWDFGTNDDNAIIAWQVLKSPDAPNGCIIQIFDEIVNRGPGADFYRKEVLKKRWSSHVRVHYCDPTGSHNNCSLSSWVDKIGFNFQWQHGFSPAEMIDHANDYMPSVRINRHQCPRTFRMFRTWQYHTDKNGTVRLPLKAKHDEESHCGSAWYYGLINHFRPKYGQGAAVKLI</sequence>
<dbReference type="InterPro" id="IPR027417">
    <property type="entry name" value="P-loop_NTPase"/>
</dbReference>
<dbReference type="PANTHER" id="PTHR39184">
    <property type="match status" value="1"/>
</dbReference>
<dbReference type="EMBL" id="MT143887">
    <property type="protein sequence ID" value="QJB04679.1"/>
    <property type="molecule type" value="Genomic_DNA"/>
</dbReference>
<evidence type="ECO:0000259" key="1">
    <source>
        <dbReference type="Pfam" id="PF04466"/>
    </source>
</evidence>
<dbReference type="Pfam" id="PF04466">
    <property type="entry name" value="Terminase_3"/>
    <property type="match status" value="1"/>
</dbReference>
<evidence type="ECO:0000313" key="2">
    <source>
        <dbReference type="EMBL" id="QJB04679.1"/>
    </source>
</evidence>
<dbReference type="NCBIfam" id="TIGR01547">
    <property type="entry name" value="phage_term_2"/>
    <property type="match status" value="1"/>
</dbReference>